<dbReference type="SUPFAM" id="SSF57959">
    <property type="entry name" value="Leucine zipper domain"/>
    <property type="match status" value="1"/>
</dbReference>
<dbReference type="PANTHER" id="PTHR47416">
    <property type="entry name" value="BASIC-LEUCINE ZIPPER TRANSCRIPTION FACTOR F-RELATED"/>
    <property type="match status" value="1"/>
</dbReference>
<feature type="domain" description="BZIP" evidence="9">
    <location>
        <begin position="126"/>
        <end position="183"/>
    </location>
</feature>
<evidence type="ECO:0000313" key="11">
    <source>
        <dbReference type="Proteomes" id="UP001157418"/>
    </source>
</evidence>
<keyword evidence="5" id="KW-0238">DNA-binding</keyword>
<keyword evidence="11" id="KW-1185">Reference proteome</keyword>
<evidence type="ECO:0000256" key="4">
    <source>
        <dbReference type="ARBA" id="ARBA00023015"/>
    </source>
</evidence>
<organism evidence="10 11">
    <name type="scientific">Lactuca virosa</name>
    <dbReference type="NCBI Taxonomy" id="75947"/>
    <lineage>
        <taxon>Eukaryota</taxon>
        <taxon>Viridiplantae</taxon>
        <taxon>Streptophyta</taxon>
        <taxon>Embryophyta</taxon>
        <taxon>Tracheophyta</taxon>
        <taxon>Spermatophyta</taxon>
        <taxon>Magnoliopsida</taxon>
        <taxon>eudicotyledons</taxon>
        <taxon>Gunneridae</taxon>
        <taxon>Pentapetalae</taxon>
        <taxon>asterids</taxon>
        <taxon>campanulids</taxon>
        <taxon>Asterales</taxon>
        <taxon>Asteraceae</taxon>
        <taxon>Cichorioideae</taxon>
        <taxon>Cichorieae</taxon>
        <taxon>Lactucinae</taxon>
        <taxon>Lactuca</taxon>
    </lineage>
</organism>
<dbReference type="Gene3D" id="1.20.5.170">
    <property type="match status" value="1"/>
</dbReference>
<sequence>MEEQIDWDNLFDFDASFSDPSPNPILPISSPNHANSQSPLSVDDIEQLLLNDDDEIHNADALNSVQDAVDVFFHDILLDSPLDVEKSGEVVDISDGDNSVEDQNNEAIVDHKEEKENSDDDPNDPLDKKRKRQLRNKDAALRSRERKKMYVKDLEMKSRYYEAECKRLSSMLQCFMAENQALRFSLHSSKAYNASTTKQESAVLLLESLLLGSLLWLVCIVCQLVLPSLHLQKPGAAQLETVVEEKLLPNLVVRKEGSKICRESLSLLVGKRFKSSRSRMRSSLCSLEFICCLIGIKSFVRKVCKIHRLGWAMGH</sequence>
<evidence type="ECO:0000256" key="1">
    <source>
        <dbReference type="ARBA" id="ARBA00004123"/>
    </source>
</evidence>
<feature type="region of interest" description="Disordered" evidence="8">
    <location>
        <begin position="88"/>
        <end position="138"/>
    </location>
</feature>
<evidence type="ECO:0000259" key="9">
    <source>
        <dbReference type="PROSITE" id="PS50217"/>
    </source>
</evidence>
<evidence type="ECO:0000256" key="8">
    <source>
        <dbReference type="SAM" id="MobiDB-lite"/>
    </source>
</evidence>
<evidence type="ECO:0000256" key="7">
    <source>
        <dbReference type="ARBA" id="ARBA00023242"/>
    </source>
</evidence>
<dbReference type="GO" id="GO:0003677">
    <property type="term" value="F:DNA binding"/>
    <property type="evidence" value="ECO:0007669"/>
    <property type="project" value="UniProtKB-KW"/>
</dbReference>
<proteinExistence type="inferred from homology"/>
<feature type="compositionally biased region" description="Acidic residues" evidence="8">
    <location>
        <begin position="92"/>
        <end position="104"/>
    </location>
</feature>
<feature type="region of interest" description="Disordered" evidence="8">
    <location>
        <begin position="13"/>
        <end position="39"/>
    </location>
</feature>
<evidence type="ECO:0000256" key="6">
    <source>
        <dbReference type="ARBA" id="ARBA00023163"/>
    </source>
</evidence>
<name>A0AAU9NDU7_9ASTR</name>
<dbReference type="SMART" id="SM00338">
    <property type="entry name" value="BRLZ"/>
    <property type="match status" value="1"/>
</dbReference>
<comment type="subcellular location">
    <subcellularLocation>
        <location evidence="2">Endoplasmic reticulum membrane</location>
        <topology evidence="2">Single-pass membrane protein</topology>
    </subcellularLocation>
    <subcellularLocation>
        <location evidence="1">Nucleus</location>
    </subcellularLocation>
</comment>
<evidence type="ECO:0000256" key="3">
    <source>
        <dbReference type="ARBA" id="ARBA00007163"/>
    </source>
</evidence>
<dbReference type="GO" id="GO:0005789">
    <property type="term" value="C:endoplasmic reticulum membrane"/>
    <property type="evidence" value="ECO:0007669"/>
    <property type="project" value="UniProtKB-SubCell"/>
</dbReference>
<keyword evidence="7" id="KW-0539">Nucleus</keyword>
<dbReference type="Proteomes" id="UP001157418">
    <property type="component" value="Unassembled WGS sequence"/>
</dbReference>
<comment type="similarity">
    <text evidence="3">Belongs to the bZIP family.</text>
</comment>
<dbReference type="EMBL" id="CAKMRJ010004445">
    <property type="protein sequence ID" value="CAH1435223.1"/>
    <property type="molecule type" value="Genomic_DNA"/>
</dbReference>
<keyword evidence="6" id="KW-0804">Transcription</keyword>
<evidence type="ECO:0000313" key="10">
    <source>
        <dbReference type="EMBL" id="CAH1435223.1"/>
    </source>
</evidence>
<accession>A0AAU9NDU7</accession>
<dbReference type="GO" id="GO:0005634">
    <property type="term" value="C:nucleus"/>
    <property type="evidence" value="ECO:0007669"/>
    <property type="project" value="UniProtKB-SubCell"/>
</dbReference>
<dbReference type="GO" id="GO:0003700">
    <property type="term" value="F:DNA-binding transcription factor activity"/>
    <property type="evidence" value="ECO:0007669"/>
    <property type="project" value="InterPro"/>
</dbReference>
<evidence type="ECO:0000256" key="5">
    <source>
        <dbReference type="ARBA" id="ARBA00023125"/>
    </source>
</evidence>
<dbReference type="PANTHER" id="PTHR47416:SF8">
    <property type="entry name" value="BASIC-LEUCINE ZIPPER TRANSCRIPTION FACTOR E-RELATED"/>
    <property type="match status" value="1"/>
</dbReference>
<gene>
    <name evidence="10" type="ORF">LVIROSA_LOCUS21683</name>
</gene>
<dbReference type="InterPro" id="IPR004827">
    <property type="entry name" value="bZIP"/>
</dbReference>
<dbReference type="Pfam" id="PF00170">
    <property type="entry name" value="bZIP_1"/>
    <property type="match status" value="1"/>
</dbReference>
<dbReference type="CDD" id="cd14704">
    <property type="entry name" value="bZIP_HY5-like"/>
    <property type="match status" value="1"/>
</dbReference>
<dbReference type="PROSITE" id="PS50217">
    <property type="entry name" value="BZIP"/>
    <property type="match status" value="1"/>
</dbReference>
<reference evidence="10 11" key="1">
    <citation type="submission" date="2022-01" db="EMBL/GenBank/DDBJ databases">
        <authorList>
            <person name="Xiong W."/>
            <person name="Schranz E."/>
        </authorList>
    </citation>
    <scope>NUCLEOTIDE SEQUENCE [LARGE SCALE GENOMIC DNA]</scope>
</reference>
<protein>
    <recommendedName>
        <fullName evidence="9">BZIP domain-containing protein</fullName>
    </recommendedName>
</protein>
<dbReference type="AlphaFoldDB" id="A0AAU9NDU7"/>
<keyword evidence="4" id="KW-0805">Transcription regulation</keyword>
<comment type="caution">
    <text evidence="10">The sequence shown here is derived from an EMBL/GenBank/DDBJ whole genome shotgun (WGS) entry which is preliminary data.</text>
</comment>
<evidence type="ECO:0000256" key="2">
    <source>
        <dbReference type="ARBA" id="ARBA00004389"/>
    </source>
</evidence>
<dbReference type="InterPro" id="IPR046347">
    <property type="entry name" value="bZIP_sf"/>
</dbReference>